<dbReference type="InterPro" id="IPR025337">
    <property type="entry name" value="Questin_oxidase-like"/>
</dbReference>
<dbReference type="EMBL" id="OOIQ01000001">
    <property type="protein sequence ID" value="SPO42328.1"/>
    <property type="molecule type" value="Genomic_DNA"/>
</dbReference>
<keyword evidence="4" id="KW-1185">Reference proteome</keyword>
<evidence type="ECO:0000313" key="3">
    <source>
        <dbReference type="EMBL" id="SPO42328.1"/>
    </source>
</evidence>
<dbReference type="GO" id="GO:0016491">
    <property type="term" value="F:oxidoreductase activity"/>
    <property type="evidence" value="ECO:0007669"/>
    <property type="project" value="UniProtKB-KW"/>
</dbReference>
<organism evidence="3 4">
    <name type="scientific">Pseudozyma antarctica</name>
    <name type="common">Yeast</name>
    <name type="synonym">Candida antarctica</name>
    <dbReference type="NCBI Taxonomy" id="84753"/>
    <lineage>
        <taxon>Eukaryota</taxon>
        <taxon>Fungi</taxon>
        <taxon>Dikarya</taxon>
        <taxon>Basidiomycota</taxon>
        <taxon>Ustilaginomycotina</taxon>
        <taxon>Ustilaginomycetes</taxon>
        <taxon>Ustilaginales</taxon>
        <taxon>Ustilaginaceae</taxon>
        <taxon>Moesziomyces</taxon>
    </lineage>
</organism>
<dbReference type="OrthoDB" id="10004862at2759"/>
<evidence type="ECO:0000313" key="4">
    <source>
        <dbReference type="Proteomes" id="UP000325008"/>
    </source>
</evidence>
<dbReference type="PANTHER" id="PTHR35870:SF1">
    <property type="entry name" value="PROTEIN, PUTATIVE (AFU_ORTHOLOGUE AFUA_5G03330)-RELATED"/>
    <property type="match status" value="1"/>
</dbReference>
<comment type="caution">
    <text evidence="3">The sequence shown here is derived from an EMBL/GenBank/DDBJ whole genome shotgun (WGS) entry which is preliminary data.</text>
</comment>
<feature type="region of interest" description="Disordered" evidence="2">
    <location>
        <begin position="1"/>
        <end position="22"/>
    </location>
</feature>
<keyword evidence="1" id="KW-0560">Oxidoreductase</keyword>
<evidence type="ECO:0000256" key="2">
    <source>
        <dbReference type="SAM" id="MobiDB-lite"/>
    </source>
</evidence>
<dbReference type="AlphaFoldDB" id="A0A5C3FD91"/>
<dbReference type="RefSeq" id="XP_014659114.1">
    <property type="nucleotide sequence ID" value="XM_014803628.1"/>
</dbReference>
<reference evidence="3" key="1">
    <citation type="submission" date="2018-03" db="EMBL/GenBank/DDBJ databases">
        <authorList>
            <person name="Guldener U."/>
        </authorList>
    </citation>
    <scope>NUCLEOTIDE SEQUENCE [LARGE SCALE GENOMIC DNA]</scope>
    <source>
        <strain evidence="3">ATCC34888</strain>
    </source>
</reference>
<evidence type="ECO:0000256" key="1">
    <source>
        <dbReference type="ARBA" id="ARBA00023002"/>
    </source>
</evidence>
<dbReference type="Pfam" id="PF14027">
    <property type="entry name" value="Questin_oxidase"/>
    <property type="match status" value="1"/>
</dbReference>
<gene>
    <name evidence="3" type="ORF">PSANT_00010</name>
</gene>
<sequence length="608" mass="68013">MQVQGPFAFPVRAANGGGEGTTTDELHVAEQQREAALRALAVRNPPRWLFVAPGASPESEDELKLLLRADFERHHIYWNSIRWHNHLLHHAVVIYTLGARPERLTELFAQHASFARPLMAPLAQPITRHNWTRMLGLESSYSSFLLFFLAEIDVRGAVATIERYVFAQDANAPGVAMLARLFSGILHPIIHLGHALECGGNDSLAQALAETAVSHADMESLFPSDEVCAMLEQRPRSSVAVEEHRRQTEQGVVPEFDVLASSQLDARKYAGTNAFETLAHLDAAPHLDDCGDIKAGDTVIAGAHSHGAAIAAIARRWRVDIDQGWTDVCLKAEELIWLITAILGTTSSPNERLKMDFFFCHLQTPLFTYAVVLPLLTPWSRVAFLTMHFRTACCSWVSRGKPALRFSELCLSGERAELRVPPASFEPASVDYTRVRQGWEREIEEHNLWWKIGQRAAMHLDEHVAKSLRVLMWCGARVSSRRRGVPSLLLPRAERMPDPSRLPHFTPRGTLDAHVEPGSEWAPRQRRSIAPQSVAQIDHTLFLRTALLVLEALPIIDADKARRYKDAYKHDWSLLPTGRQAAYRLDVWKLLAGKEATPANPPTDSNLC</sequence>
<proteinExistence type="predicted"/>
<dbReference type="PANTHER" id="PTHR35870">
    <property type="entry name" value="PROTEIN, PUTATIVE (AFU_ORTHOLOGUE AFUA_5G03330)-RELATED"/>
    <property type="match status" value="1"/>
</dbReference>
<dbReference type="Proteomes" id="UP000325008">
    <property type="component" value="Unassembled WGS sequence"/>
</dbReference>
<protein>
    <submittedName>
        <fullName evidence="3">Uncharacterized protein</fullName>
    </submittedName>
</protein>
<accession>A0A5C3FD91</accession>
<name>A0A5C3FD91_PSEA2</name>